<protein>
    <submittedName>
        <fullName evidence="4">TetR family transcriptional regulator</fullName>
    </submittedName>
</protein>
<keyword evidence="5" id="KW-1185">Reference proteome</keyword>
<evidence type="ECO:0000313" key="4">
    <source>
        <dbReference type="EMBL" id="OKL37784.1"/>
    </source>
</evidence>
<dbReference type="InterPro" id="IPR001647">
    <property type="entry name" value="HTH_TetR"/>
</dbReference>
<evidence type="ECO:0000256" key="2">
    <source>
        <dbReference type="PROSITE-ProRule" id="PRU00335"/>
    </source>
</evidence>
<evidence type="ECO:0000256" key="1">
    <source>
        <dbReference type="ARBA" id="ARBA00023125"/>
    </source>
</evidence>
<keyword evidence="1 2" id="KW-0238">DNA-binding</keyword>
<reference evidence="4 5" key="1">
    <citation type="submission" date="2016-12" db="EMBL/GenBank/DDBJ databases">
        <title>Domibacillus sp. SAOS 44 whole genome sequencing.</title>
        <authorList>
            <person name="Verma A."/>
            <person name="Krishnamurthi S."/>
        </authorList>
    </citation>
    <scope>NUCLEOTIDE SEQUENCE [LARGE SCALE GENOMIC DNA]</scope>
    <source>
        <strain evidence="4 5">SAOS 44</strain>
    </source>
</reference>
<dbReference type="Gene3D" id="1.10.357.10">
    <property type="entry name" value="Tetracycline Repressor, domain 2"/>
    <property type="match status" value="1"/>
</dbReference>
<evidence type="ECO:0000259" key="3">
    <source>
        <dbReference type="PROSITE" id="PS50977"/>
    </source>
</evidence>
<dbReference type="STRING" id="1714354.BLL40_02880"/>
<dbReference type="InterPro" id="IPR009057">
    <property type="entry name" value="Homeodomain-like_sf"/>
</dbReference>
<dbReference type="EMBL" id="MRWQ01000002">
    <property type="protein sequence ID" value="OKL37784.1"/>
    <property type="molecule type" value="Genomic_DNA"/>
</dbReference>
<name>A0A1Q5P6E0_9BACI</name>
<organism evidence="4 5">
    <name type="scientific">Domibacillus mangrovi</name>
    <dbReference type="NCBI Taxonomy" id="1714354"/>
    <lineage>
        <taxon>Bacteria</taxon>
        <taxon>Bacillati</taxon>
        <taxon>Bacillota</taxon>
        <taxon>Bacilli</taxon>
        <taxon>Bacillales</taxon>
        <taxon>Bacillaceae</taxon>
        <taxon>Domibacillus</taxon>
    </lineage>
</organism>
<evidence type="ECO:0000313" key="5">
    <source>
        <dbReference type="Proteomes" id="UP000186524"/>
    </source>
</evidence>
<dbReference type="PROSITE" id="PS50977">
    <property type="entry name" value="HTH_TETR_2"/>
    <property type="match status" value="1"/>
</dbReference>
<dbReference type="Proteomes" id="UP000186524">
    <property type="component" value="Unassembled WGS sequence"/>
</dbReference>
<sequence>MNARKQKQTARMHDYFIEAAATIIEEKGIEHVTARGVADIAGYTSSTIYNYFKELSHLIFFASMRFLDDYNKDLSTYTQKAQTPLDKYLVSWECFCKHSFAKPQIYHAIFISDLGEHPNELIKHYYSVYSNDFDKFPDQLKNIMLEHDIAKRSKPLLIEATQNENFNEENIDFLLQVAVLVWKGMLTTILNNRLSYSPEQATKVTMDYIKEITLKYQNSN</sequence>
<feature type="domain" description="HTH tetR-type" evidence="3">
    <location>
        <begin position="10"/>
        <end position="70"/>
    </location>
</feature>
<dbReference type="SUPFAM" id="SSF46689">
    <property type="entry name" value="Homeodomain-like"/>
    <property type="match status" value="1"/>
</dbReference>
<accession>A0A1Q5P6E0</accession>
<feature type="DNA-binding region" description="H-T-H motif" evidence="2">
    <location>
        <begin position="33"/>
        <end position="52"/>
    </location>
</feature>
<comment type="caution">
    <text evidence="4">The sequence shown here is derived from an EMBL/GenBank/DDBJ whole genome shotgun (WGS) entry which is preliminary data.</text>
</comment>
<dbReference type="Pfam" id="PF00440">
    <property type="entry name" value="TetR_N"/>
    <property type="match status" value="1"/>
</dbReference>
<proteinExistence type="predicted"/>
<dbReference type="AlphaFoldDB" id="A0A1Q5P6E0"/>
<gene>
    <name evidence="4" type="ORF">BLL40_02880</name>
</gene>
<dbReference type="RefSeq" id="WP_073710421.1">
    <property type="nucleotide sequence ID" value="NZ_MRWQ01000002.1"/>
</dbReference>
<dbReference type="GO" id="GO:0003677">
    <property type="term" value="F:DNA binding"/>
    <property type="evidence" value="ECO:0007669"/>
    <property type="project" value="UniProtKB-UniRule"/>
</dbReference>